<protein>
    <recommendedName>
        <fullName evidence="1">Protein Smg homolog</fullName>
    </recommendedName>
</protein>
<evidence type="ECO:0000313" key="3">
    <source>
        <dbReference type="Proteomes" id="UP000094165"/>
    </source>
</evidence>
<gene>
    <name evidence="1" type="primary">smg</name>
    <name evidence="2" type="ORF">A130_14525</name>
</gene>
<reference evidence="2 3" key="1">
    <citation type="journal article" date="2012" name="Science">
        <title>Ecological populations of bacteria act as socially cohesive units of antibiotic production and resistance.</title>
        <authorList>
            <person name="Cordero O.X."/>
            <person name="Wildschutte H."/>
            <person name="Kirkup B."/>
            <person name="Proehl S."/>
            <person name="Ngo L."/>
            <person name="Hussain F."/>
            <person name="Le Roux F."/>
            <person name="Mincer T."/>
            <person name="Polz M.F."/>
        </authorList>
    </citation>
    <scope>NUCLEOTIDE SEQUENCE [LARGE SCALE GENOMIC DNA]</scope>
    <source>
        <strain evidence="2 3">FF-238</strain>
    </source>
</reference>
<keyword evidence="3" id="KW-1185">Reference proteome</keyword>
<dbReference type="AlphaFoldDB" id="A0A1E5D231"/>
<dbReference type="RefSeq" id="WP_017052848.1">
    <property type="nucleotide sequence ID" value="NZ_AJYW02000078.1"/>
</dbReference>
<dbReference type="PANTHER" id="PTHR38692:SF1">
    <property type="entry name" value="PROTEIN SMG"/>
    <property type="match status" value="1"/>
</dbReference>
<proteinExistence type="inferred from homology"/>
<sequence>MMMDILMYLFETYIHSEAELQVDQDELEDELTRAGFHQKDIYKALHWLEELAALQESDNHSAISTGSATSIRIYTKSEIARIDMECRGFLLFLEQVGVLTTEIREMVIDRVMGLETDDFELDDLKWIILMVLFNVPGNENAYTQMEELLYSKEQGILH</sequence>
<dbReference type="EMBL" id="AJYW02000078">
    <property type="protein sequence ID" value="OEE77440.1"/>
    <property type="molecule type" value="Genomic_DNA"/>
</dbReference>
<dbReference type="InterPro" id="IPR007456">
    <property type="entry name" value="Smg"/>
</dbReference>
<evidence type="ECO:0000313" key="2">
    <source>
        <dbReference type="EMBL" id="OEE77440.1"/>
    </source>
</evidence>
<accession>A0A1E5D231</accession>
<dbReference type="NCBIfam" id="NF002897">
    <property type="entry name" value="PRK03430.1"/>
    <property type="match status" value="1"/>
</dbReference>
<dbReference type="Pfam" id="PF04361">
    <property type="entry name" value="DUF494"/>
    <property type="match status" value="1"/>
</dbReference>
<dbReference type="Proteomes" id="UP000094165">
    <property type="component" value="Unassembled WGS sequence"/>
</dbReference>
<evidence type="ECO:0000256" key="1">
    <source>
        <dbReference type="HAMAP-Rule" id="MF_00598"/>
    </source>
</evidence>
<name>A0A1E5D231_9VIBR</name>
<organism evidence="2 3">
    <name type="scientific">Vibrio genomosp. F6 str. FF-238</name>
    <dbReference type="NCBI Taxonomy" id="1191298"/>
    <lineage>
        <taxon>Bacteria</taxon>
        <taxon>Pseudomonadati</taxon>
        <taxon>Pseudomonadota</taxon>
        <taxon>Gammaproteobacteria</taxon>
        <taxon>Vibrionales</taxon>
        <taxon>Vibrionaceae</taxon>
        <taxon>Vibrio</taxon>
    </lineage>
</organism>
<dbReference type="HAMAP" id="MF_00598">
    <property type="entry name" value="Smg"/>
    <property type="match status" value="1"/>
</dbReference>
<comment type="similarity">
    <text evidence="1">Belongs to the Smg family.</text>
</comment>
<comment type="caution">
    <text evidence="2">The sequence shown here is derived from an EMBL/GenBank/DDBJ whole genome shotgun (WGS) entry which is preliminary data.</text>
</comment>
<dbReference type="PANTHER" id="PTHR38692">
    <property type="entry name" value="PROTEIN SMG"/>
    <property type="match status" value="1"/>
</dbReference>